<accession>A0A835UIC0</accession>
<reference evidence="1 2" key="1">
    <citation type="journal article" date="2020" name="Nat. Food">
        <title>A phased Vanilla planifolia genome enables genetic improvement of flavour and production.</title>
        <authorList>
            <person name="Hasing T."/>
            <person name="Tang H."/>
            <person name="Brym M."/>
            <person name="Khazi F."/>
            <person name="Huang T."/>
            <person name="Chambers A.H."/>
        </authorList>
    </citation>
    <scope>NUCLEOTIDE SEQUENCE [LARGE SCALE GENOMIC DNA]</scope>
    <source>
        <tissue evidence="1">Leaf</tissue>
    </source>
</reference>
<dbReference type="EMBL" id="JADCNL010000010">
    <property type="protein sequence ID" value="KAG0464214.1"/>
    <property type="molecule type" value="Genomic_DNA"/>
</dbReference>
<sequence>MGWDAAPIRAIELASSPFWRRKGRFPAAERLSRILLHWKPGAYGRLLLREEPPKSVLVGRSTFVESLHLECCYVG</sequence>
<keyword evidence="2" id="KW-1185">Reference proteome</keyword>
<protein>
    <submittedName>
        <fullName evidence="1">Uncharacterized protein</fullName>
    </submittedName>
</protein>
<comment type="caution">
    <text evidence="1">The sequence shown here is derived from an EMBL/GenBank/DDBJ whole genome shotgun (WGS) entry which is preliminary data.</text>
</comment>
<dbReference type="Proteomes" id="UP000636800">
    <property type="component" value="Chromosome 10"/>
</dbReference>
<evidence type="ECO:0000313" key="1">
    <source>
        <dbReference type="EMBL" id="KAG0464214.1"/>
    </source>
</evidence>
<name>A0A835UIC0_VANPL</name>
<proteinExistence type="predicted"/>
<gene>
    <name evidence="1" type="ORF">HPP92_020283</name>
</gene>
<organism evidence="1 2">
    <name type="scientific">Vanilla planifolia</name>
    <name type="common">Vanilla</name>
    <dbReference type="NCBI Taxonomy" id="51239"/>
    <lineage>
        <taxon>Eukaryota</taxon>
        <taxon>Viridiplantae</taxon>
        <taxon>Streptophyta</taxon>
        <taxon>Embryophyta</taxon>
        <taxon>Tracheophyta</taxon>
        <taxon>Spermatophyta</taxon>
        <taxon>Magnoliopsida</taxon>
        <taxon>Liliopsida</taxon>
        <taxon>Asparagales</taxon>
        <taxon>Orchidaceae</taxon>
        <taxon>Vanilloideae</taxon>
        <taxon>Vanilleae</taxon>
        <taxon>Vanilla</taxon>
    </lineage>
</organism>
<evidence type="ECO:0000313" key="2">
    <source>
        <dbReference type="Proteomes" id="UP000636800"/>
    </source>
</evidence>
<dbReference type="AlphaFoldDB" id="A0A835UIC0"/>